<evidence type="ECO:0000256" key="2">
    <source>
        <dbReference type="ARBA" id="ARBA00022448"/>
    </source>
</evidence>
<keyword evidence="3" id="KW-0547">Nucleotide-binding</keyword>
<dbReference type="Pfam" id="PF00005">
    <property type="entry name" value="ABC_tran"/>
    <property type="match status" value="1"/>
</dbReference>
<dbReference type="Proteomes" id="UP001172731">
    <property type="component" value="Unassembled WGS sequence"/>
</dbReference>
<dbReference type="EMBL" id="JAHWXI010000009">
    <property type="protein sequence ID" value="MDN4464628.1"/>
    <property type="molecule type" value="Genomic_DNA"/>
</dbReference>
<keyword evidence="4 7" id="KW-0067">ATP-binding</keyword>
<dbReference type="PANTHER" id="PTHR42734">
    <property type="entry name" value="METAL TRANSPORT SYSTEM ATP-BINDING PROTEIN TM_0124-RELATED"/>
    <property type="match status" value="1"/>
</dbReference>
<dbReference type="InterPro" id="IPR050153">
    <property type="entry name" value="Metal_Ion_Import_ABC"/>
</dbReference>
<evidence type="ECO:0000259" key="6">
    <source>
        <dbReference type="PROSITE" id="PS50893"/>
    </source>
</evidence>
<sequence length="236" mass="24899">MSTSSPAAIVRDATVRFGDVRALDGVDLALARGALTVLAGPNGAGKSTLLEVIAGTTPLTRGTVDRDGTVAFVPQRAALTPRLPLTAHDMVAVGTWGRVGLWRRLSERMRGDIAWAMERLDVLDLAHRPFAALSGGQQQRVLVAQGLVGRADLLLLDEPTTAVDARSAELILDAVAEVTARGATVASVSHDARLIEAADVVVPLDGGRIDQSVRDAGRAPRSRPRAPMRSVADRVR</sequence>
<dbReference type="SUPFAM" id="SSF52540">
    <property type="entry name" value="P-loop containing nucleoside triphosphate hydrolases"/>
    <property type="match status" value="1"/>
</dbReference>
<keyword evidence="8" id="KW-1185">Reference proteome</keyword>
<evidence type="ECO:0000256" key="3">
    <source>
        <dbReference type="ARBA" id="ARBA00022741"/>
    </source>
</evidence>
<protein>
    <submittedName>
        <fullName evidence="7">Metal ABC transporter ATP-binding protein</fullName>
    </submittedName>
</protein>
<reference evidence="7" key="1">
    <citation type="submission" date="2021-06" db="EMBL/GenBank/DDBJ databases">
        <title>Genome-based taxonomic framework of Microbacterium strains isolated from marine environment, the description of four new species and reclassification of four preexisting species.</title>
        <authorList>
            <person name="Lee S.D."/>
            <person name="Kim S.-M."/>
            <person name="Byeon Y.-S."/>
            <person name="Yang H.L."/>
            <person name="Kim I.S."/>
        </authorList>
    </citation>
    <scope>NUCLEOTIDE SEQUENCE</scope>
    <source>
        <strain evidence="7">KACC 20510</strain>
    </source>
</reference>
<dbReference type="RefSeq" id="WP_301134140.1">
    <property type="nucleotide sequence ID" value="NZ_BAAAUQ010000014.1"/>
</dbReference>
<feature type="region of interest" description="Disordered" evidence="5">
    <location>
        <begin position="211"/>
        <end position="236"/>
    </location>
</feature>
<dbReference type="PROSITE" id="PS50893">
    <property type="entry name" value="ABC_TRANSPORTER_2"/>
    <property type="match status" value="1"/>
</dbReference>
<comment type="caution">
    <text evidence="7">The sequence shown here is derived from an EMBL/GenBank/DDBJ whole genome shotgun (WGS) entry which is preliminary data.</text>
</comment>
<dbReference type="GO" id="GO:0005524">
    <property type="term" value="F:ATP binding"/>
    <property type="evidence" value="ECO:0007669"/>
    <property type="project" value="UniProtKB-KW"/>
</dbReference>
<evidence type="ECO:0000256" key="5">
    <source>
        <dbReference type="SAM" id="MobiDB-lite"/>
    </source>
</evidence>
<keyword evidence="2" id="KW-0813">Transport</keyword>
<dbReference type="InterPro" id="IPR003439">
    <property type="entry name" value="ABC_transporter-like_ATP-bd"/>
</dbReference>
<name>A0ABT8FTI3_9MICO</name>
<evidence type="ECO:0000256" key="1">
    <source>
        <dbReference type="ARBA" id="ARBA00005417"/>
    </source>
</evidence>
<feature type="domain" description="ABC transporter" evidence="6">
    <location>
        <begin position="8"/>
        <end position="231"/>
    </location>
</feature>
<comment type="similarity">
    <text evidence="1">Belongs to the ABC transporter superfamily.</text>
</comment>
<evidence type="ECO:0000313" key="7">
    <source>
        <dbReference type="EMBL" id="MDN4464628.1"/>
    </source>
</evidence>
<organism evidence="7 8">
    <name type="scientific">Microbacterium aurantiacum</name>
    <dbReference type="NCBI Taxonomy" id="162393"/>
    <lineage>
        <taxon>Bacteria</taxon>
        <taxon>Bacillati</taxon>
        <taxon>Actinomycetota</taxon>
        <taxon>Actinomycetes</taxon>
        <taxon>Micrococcales</taxon>
        <taxon>Microbacteriaceae</taxon>
        <taxon>Microbacterium</taxon>
    </lineage>
</organism>
<dbReference type="PROSITE" id="PS00211">
    <property type="entry name" value="ABC_TRANSPORTER_1"/>
    <property type="match status" value="1"/>
</dbReference>
<gene>
    <name evidence="7" type="ORF">KZC48_09470</name>
</gene>
<dbReference type="Gene3D" id="3.40.50.300">
    <property type="entry name" value="P-loop containing nucleotide triphosphate hydrolases"/>
    <property type="match status" value="1"/>
</dbReference>
<evidence type="ECO:0000313" key="8">
    <source>
        <dbReference type="Proteomes" id="UP001172731"/>
    </source>
</evidence>
<proteinExistence type="inferred from homology"/>
<dbReference type="PANTHER" id="PTHR42734:SF5">
    <property type="entry name" value="IRON TRANSPORT SYSTEM ATP-BINDING PROTEIN HI_0361-RELATED"/>
    <property type="match status" value="1"/>
</dbReference>
<dbReference type="InterPro" id="IPR003593">
    <property type="entry name" value="AAA+_ATPase"/>
</dbReference>
<dbReference type="InterPro" id="IPR027417">
    <property type="entry name" value="P-loop_NTPase"/>
</dbReference>
<dbReference type="InterPro" id="IPR017871">
    <property type="entry name" value="ABC_transporter-like_CS"/>
</dbReference>
<accession>A0ABT8FTI3</accession>
<evidence type="ECO:0000256" key="4">
    <source>
        <dbReference type="ARBA" id="ARBA00022840"/>
    </source>
</evidence>
<dbReference type="SMART" id="SM00382">
    <property type="entry name" value="AAA"/>
    <property type="match status" value="1"/>
</dbReference>